<dbReference type="InterPro" id="IPR036640">
    <property type="entry name" value="ABC1_TM_sf"/>
</dbReference>
<dbReference type="PROSITE" id="PS50893">
    <property type="entry name" value="ABC_TRANSPORTER_2"/>
    <property type="match status" value="1"/>
</dbReference>
<dbReference type="GO" id="GO:0016887">
    <property type="term" value="F:ATP hydrolysis activity"/>
    <property type="evidence" value="ECO:0007669"/>
    <property type="project" value="InterPro"/>
</dbReference>
<reference evidence="11 12" key="1">
    <citation type="submission" date="2019-02" db="EMBL/GenBank/DDBJ databases">
        <title>Closed genome of Sporomusa termitida DSM 4440.</title>
        <authorList>
            <person name="Poehlein A."/>
            <person name="Daniel R."/>
        </authorList>
    </citation>
    <scope>NUCLEOTIDE SEQUENCE [LARGE SCALE GENOMIC DNA]</scope>
    <source>
        <strain evidence="11 12">DSM 4440</strain>
    </source>
</reference>
<dbReference type="GO" id="GO:0005524">
    <property type="term" value="F:ATP binding"/>
    <property type="evidence" value="ECO:0007669"/>
    <property type="project" value="UniProtKB-KW"/>
</dbReference>
<evidence type="ECO:0000256" key="4">
    <source>
        <dbReference type="ARBA" id="ARBA00022741"/>
    </source>
</evidence>
<feature type="transmembrane region" description="Helical" evidence="8">
    <location>
        <begin position="60"/>
        <end position="79"/>
    </location>
</feature>
<dbReference type="Pfam" id="PF00664">
    <property type="entry name" value="ABC_membrane"/>
    <property type="match status" value="1"/>
</dbReference>
<keyword evidence="2" id="KW-0813">Transport</keyword>
<dbReference type="EC" id="3.6.3.-" evidence="11"/>
<dbReference type="Gene3D" id="1.20.1560.10">
    <property type="entry name" value="ABC transporter type 1, transmembrane domain"/>
    <property type="match status" value="1"/>
</dbReference>
<dbReference type="AlphaFoldDB" id="A0A517DWI8"/>
<dbReference type="RefSeq" id="WP_144351185.1">
    <property type="nucleotide sequence ID" value="NZ_CP036259.1"/>
</dbReference>
<dbReference type="OrthoDB" id="9762778at2"/>
<dbReference type="GO" id="GO:0015421">
    <property type="term" value="F:ABC-type oligopeptide transporter activity"/>
    <property type="evidence" value="ECO:0007669"/>
    <property type="project" value="TreeGrafter"/>
</dbReference>
<dbReference type="GO" id="GO:0005886">
    <property type="term" value="C:plasma membrane"/>
    <property type="evidence" value="ECO:0007669"/>
    <property type="project" value="UniProtKB-SubCell"/>
</dbReference>
<evidence type="ECO:0000256" key="3">
    <source>
        <dbReference type="ARBA" id="ARBA00022692"/>
    </source>
</evidence>
<protein>
    <submittedName>
        <fullName evidence="11">Iron import ATP-binding/permease protein IrtB</fullName>
        <ecNumber evidence="11">3.6.3.-</ecNumber>
    </submittedName>
</protein>
<keyword evidence="3 8" id="KW-0812">Transmembrane</keyword>
<dbReference type="KEGG" id="sted:SPTER_31370"/>
<evidence type="ECO:0000259" key="9">
    <source>
        <dbReference type="PROSITE" id="PS50893"/>
    </source>
</evidence>
<feature type="domain" description="ABC transmembrane type-1" evidence="10">
    <location>
        <begin position="51"/>
        <end position="308"/>
    </location>
</feature>
<keyword evidence="12" id="KW-1185">Reference proteome</keyword>
<dbReference type="SUPFAM" id="SSF52540">
    <property type="entry name" value="P-loop containing nucleoside triphosphate hydrolases"/>
    <property type="match status" value="1"/>
</dbReference>
<dbReference type="FunFam" id="3.40.50.300:FF:000287">
    <property type="entry name" value="Multidrug ABC transporter ATP-binding protein"/>
    <property type="match status" value="1"/>
</dbReference>
<dbReference type="InterPro" id="IPR039421">
    <property type="entry name" value="Type_1_exporter"/>
</dbReference>
<feature type="transmembrane region" description="Helical" evidence="8">
    <location>
        <begin position="143"/>
        <end position="161"/>
    </location>
</feature>
<feature type="transmembrane region" description="Helical" evidence="8">
    <location>
        <begin position="20"/>
        <end position="48"/>
    </location>
</feature>
<feature type="transmembrane region" description="Helical" evidence="8">
    <location>
        <begin position="167"/>
        <end position="185"/>
    </location>
</feature>
<dbReference type="SMART" id="SM00382">
    <property type="entry name" value="AAA"/>
    <property type="match status" value="1"/>
</dbReference>
<evidence type="ECO:0000256" key="5">
    <source>
        <dbReference type="ARBA" id="ARBA00022840"/>
    </source>
</evidence>
<accession>A0A517DWI8</accession>
<sequence>MLQTIKRIIAWSGPRQRRLYAGCVYSFLHTVFTALPIMGAACGLNLIIEDSRGAAALDGARVWYMLGFMLVTVAGRFWFAYLRAAAQESIGYEVAAEQRLAIGALLKRVSLGFFSKKTAGEIAAAVTTDLSLLELFGMKMVDVVVNGYISAITLVLCLALYSWQVALVAAAGIAASAWSLQLLGLKSKANAPVHQTAQDRMIAATLEYVRGMAVVKAFKQDGVARDGIRNAYRLSKEINCKIEKEYVPYNCLHLLALKTAATGVVLAAALLTLQGAMAVPTLLMMAIFSFVIFKQIETVNNAAHVLELIDATLDKLGEIETAEFIDKDGVDVQLPAYDIRFQAVTFAYDQQAVLQNVSFTVPAGTTTAIVGPSGSGKSTICSLIARFYDVDQGRVLIGGVDIKTMTCDSLLAHISMVFQQVYLFHDTVLNNIRFGQPAATMDEVVAAARKACCHDFITKLPNGYETVIGDGGATLSGGEKQRISIARAILKAAPIVILDEATASVDPENEHLIQQALSALVQGKTMLIIAHRLATIQNADQILVVEAGRIAQQGTHAELSRQDGVYRRFLAIRQAAEGWSLGEVDGNKSNLVISQA</sequence>
<dbReference type="InterPro" id="IPR017871">
    <property type="entry name" value="ABC_transporter-like_CS"/>
</dbReference>
<dbReference type="PROSITE" id="PS00211">
    <property type="entry name" value="ABC_TRANSPORTER_1"/>
    <property type="match status" value="1"/>
</dbReference>
<dbReference type="InterPro" id="IPR027417">
    <property type="entry name" value="P-loop_NTPase"/>
</dbReference>
<dbReference type="Pfam" id="PF00005">
    <property type="entry name" value="ABC_tran"/>
    <property type="match status" value="1"/>
</dbReference>
<feature type="domain" description="ABC transporter" evidence="9">
    <location>
        <begin position="339"/>
        <end position="572"/>
    </location>
</feature>
<dbReference type="InterPro" id="IPR003439">
    <property type="entry name" value="ABC_transporter-like_ATP-bd"/>
</dbReference>
<keyword evidence="5 11" id="KW-0067">ATP-binding</keyword>
<dbReference type="PROSITE" id="PS50929">
    <property type="entry name" value="ABC_TM1F"/>
    <property type="match status" value="1"/>
</dbReference>
<evidence type="ECO:0000256" key="7">
    <source>
        <dbReference type="ARBA" id="ARBA00023136"/>
    </source>
</evidence>
<dbReference type="PANTHER" id="PTHR43394">
    <property type="entry name" value="ATP-DEPENDENT PERMEASE MDL1, MITOCHONDRIAL"/>
    <property type="match status" value="1"/>
</dbReference>
<keyword evidence="7 8" id="KW-0472">Membrane</keyword>
<evidence type="ECO:0000256" key="2">
    <source>
        <dbReference type="ARBA" id="ARBA00022448"/>
    </source>
</evidence>
<proteinExistence type="predicted"/>
<keyword evidence="4" id="KW-0547">Nucleotide-binding</keyword>
<evidence type="ECO:0000256" key="1">
    <source>
        <dbReference type="ARBA" id="ARBA00004651"/>
    </source>
</evidence>
<gene>
    <name evidence="11" type="primary">irtB</name>
    <name evidence="11" type="ORF">SPTER_31370</name>
</gene>
<dbReference type="InterPro" id="IPR003593">
    <property type="entry name" value="AAA+_ATPase"/>
</dbReference>
<evidence type="ECO:0000256" key="6">
    <source>
        <dbReference type="ARBA" id="ARBA00022989"/>
    </source>
</evidence>
<name>A0A517DWI8_9FIRM</name>
<evidence type="ECO:0000256" key="8">
    <source>
        <dbReference type="SAM" id="Phobius"/>
    </source>
</evidence>
<evidence type="ECO:0000313" key="12">
    <source>
        <dbReference type="Proteomes" id="UP000320776"/>
    </source>
</evidence>
<keyword evidence="6 8" id="KW-1133">Transmembrane helix</keyword>
<dbReference type="InterPro" id="IPR011527">
    <property type="entry name" value="ABC1_TM_dom"/>
</dbReference>
<feature type="transmembrane region" description="Helical" evidence="8">
    <location>
        <begin position="264"/>
        <end position="293"/>
    </location>
</feature>
<keyword evidence="11" id="KW-0378">Hydrolase</keyword>
<dbReference type="PANTHER" id="PTHR43394:SF1">
    <property type="entry name" value="ATP-BINDING CASSETTE SUB-FAMILY B MEMBER 10, MITOCHONDRIAL"/>
    <property type="match status" value="1"/>
</dbReference>
<dbReference type="EMBL" id="CP036259">
    <property type="protein sequence ID" value="QDR81725.1"/>
    <property type="molecule type" value="Genomic_DNA"/>
</dbReference>
<evidence type="ECO:0000313" key="11">
    <source>
        <dbReference type="EMBL" id="QDR81725.1"/>
    </source>
</evidence>
<organism evidence="11 12">
    <name type="scientific">Sporomusa termitida</name>
    <dbReference type="NCBI Taxonomy" id="2377"/>
    <lineage>
        <taxon>Bacteria</taxon>
        <taxon>Bacillati</taxon>
        <taxon>Bacillota</taxon>
        <taxon>Negativicutes</taxon>
        <taxon>Selenomonadales</taxon>
        <taxon>Sporomusaceae</taxon>
        <taxon>Sporomusa</taxon>
    </lineage>
</organism>
<dbReference type="SUPFAM" id="SSF90123">
    <property type="entry name" value="ABC transporter transmembrane region"/>
    <property type="match status" value="1"/>
</dbReference>
<dbReference type="Proteomes" id="UP000320776">
    <property type="component" value="Chromosome"/>
</dbReference>
<evidence type="ECO:0000259" key="10">
    <source>
        <dbReference type="PROSITE" id="PS50929"/>
    </source>
</evidence>
<dbReference type="Gene3D" id="3.40.50.300">
    <property type="entry name" value="P-loop containing nucleotide triphosphate hydrolases"/>
    <property type="match status" value="1"/>
</dbReference>
<comment type="subcellular location">
    <subcellularLocation>
        <location evidence="1">Cell membrane</location>
        <topology evidence="1">Multi-pass membrane protein</topology>
    </subcellularLocation>
</comment>